<comment type="similarity">
    <text evidence="2 9">Belongs to the SPC25 family.</text>
</comment>
<dbReference type="CDD" id="cd23784">
    <property type="entry name" value="RWD_Spc25"/>
    <property type="match status" value="1"/>
</dbReference>
<dbReference type="Pfam" id="PF08234">
    <property type="entry name" value="Spindle_Spc25"/>
    <property type="match status" value="1"/>
</dbReference>
<feature type="region of interest" description="Disordered" evidence="10">
    <location>
        <begin position="185"/>
        <end position="217"/>
    </location>
</feature>
<feature type="compositionally biased region" description="Low complexity" evidence="10">
    <location>
        <begin position="185"/>
        <end position="200"/>
    </location>
</feature>
<dbReference type="PANTHER" id="PTHR14281">
    <property type="entry name" value="KINETOCHORE PROTEIN SPC25-RELATED"/>
    <property type="match status" value="1"/>
</dbReference>
<evidence type="ECO:0000313" key="12">
    <source>
        <dbReference type="EMBL" id="KAG8053786.1"/>
    </source>
</evidence>
<keyword evidence="7 9" id="KW-0131">Cell cycle</keyword>
<evidence type="ECO:0000256" key="10">
    <source>
        <dbReference type="SAM" id="MobiDB-lite"/>
    </source>
</evidence>
<dbReference type="EMBL" id="JAAALK010000288">
    <property type="protein sequence ID" value="KAG8053786.1"/>
    <property type="molecule type" value="Genomic_DNA"/>
</dbReference>
<name>A0A8J5RHY6_ZIZPA</name>
<dbReference type="GO" id="GO:0007059">
    <property type="term" value="P:chromosome segregation"/>
    <property type="evidence" value="ECO:0007669"/>
    <property type="project" value="InterPro"/>
</dbReference>
<keyword evidence="9" id="KW-0995">Kinetochore</keyword>
<keyword evidence="3 9" id="KW-0158">Chromosome</keyword>
<evidence type="ECO:0000259" key="11">
    <source>
        <dbReference type="Pfam" id="PF08234"/>
    </source>
</evidence>
<reference evidence="12" key="2">
    <citation type="submission" date="2021-02" db="EMBL/GenBank/DDBJ databases">
        <authorList>
            <person name="Kimball J.A."/>
            <person name="Haas M.W."/>
            <person name="Macchietto M."/>
            <person name="Kono T."/>
            <person name="Duquette J."/>
            <person name="Shao M."/>
        </authorList>
    </citation>
    <scope>NUCLEOTIDE SEQUENCE</scope>
    <source>
        <tissue evidence="12">Fresh leaf tissue</tissue>
    </source>
</reference>
<evidence type="ECO:0000256" key="3">
    <source>
        <dbReference type="ARBA" id="ARBA00022454"/>
    </source>
</evidence>
<reference evidence="12" key="1">
    <citation type="journal article" date="2021" name="bioRxiv">
        <title>Whole Genome Assembly and Annotation of Northern Wild Rice, Zizania palustris L., Supports a Whole Genome Duplication in the Zizania Genus.</title>
        <authorList>
            <person name="Haas M."/>
            <person name="Kono T."/>
            <person name="Macchietto M."/>
            <person name="Millas R."/>
            <person name="McGilp L."/>
            <person name="Shao M."/>
            <person name="Duquette J."/>
            <person name="Hirsch C.N."/>
            <person name="Kimball J."/>
        </authorList>
    </citation>
    <scope>NUCLEOTIDE SEQUENCE</scope>
    <source>
        <tissue evidence="12">Fresh leaf tissue</tissue>
    </source>
</reference>
<feature type="domain" description="Chromosome segregation protein Spc25 C-terminal" evidence="11">
    <location>
        <begin position="100"/>
        <end position="168"/>
    </location>
</feature>
<keyword evidence="8 9" id="KW-0137">Centromere</keyword>
<evidence type="ECO:0000256" key="6">
    <source>
        <dbReference type="ARBA" id="ARBA00023054"/>
    </source>
</evidence>
<keyword evidence="4 9" id="KW-0132">Cell division</keyword>
<accession>A0A8J5RHY6</accession>
<evidence type="ECO:0000256" key="4">
    <source>
        <dbReference type="ARBA" id="ARBA00022618"/>
    </source>
</evidence>
<evidence type="ECO:0000256" key="2">
    <source>
        <dbReference type="ARBA" id="ARBA00006379"/>
    </source>
</evidence>
<dbReference type="OrthoDB" id="6353017at2759"/>
<dbReference type="GO" id="GO:0005634">
    <property type="term" value="C:nucleus"/>
    <property type="evidence" value="ECO:0007669"/>
    <property type="project" value="UniProtKB-SubCell"/>
</dbReference>
<comment type="subunit">
    <text evidence="9">Component of the NDC80 complex.</text>
</comment>
<dbReference type="AlphaFoldDB" id="A0A8J5RHY6"/>
<proteinExistence type="inferred from homology"/>
<dbReference type="InterPro" id="IPR045143">
    <property type="entry name" value="Spc25"/>
</dbReference>
<evidence type="ECO:0000256" key="5">
    <source>
        <dbReference type="ARBA" id="ARBA00022776"/>
    </source>
</evidence>
<dbReference type="Proteomes" id="UP000729402">
    <property type="component" value="Unassembled WGS sequence"/>
</dbReference>
<keyword evidence="5 9" id="KW-0498">Mitosis</keyword>
<keyword evidence="9" id="KW-0539">Nucleus</keyword>
<evidence type="ECO:0000256" key="7">
    <source>
        <dbReference type="ARBA" id="ARBA00023306"/>
    </source>
</evidence>
<organism evidence="12 13">
    <name type="scientific">Zizania palustris</name>
    <name type="common">Northern wild rice</name>
    <dbReference type="NCBI Taxonomy" id="103762"/>
    <lineage>
        <taxon>Eukaryota</taxon>
        <taxon>Viridiplantae</taxon>
        <taxon>Streptophyta</taxon>
        <taxon>Embryophyta</taxon>
        <taxon>Tracheophyta</taxon>
        <taxon>Spermatophyta</taxon>
        <taxon>Magnoliopsida</taxon>
        <taxon>Liliopsida</taxon>
        <taxon>Poales</taxon>
        <taxon>Poaceae</taxon>
        <taxon>BOP clade</taxon>
        <taxon>Oryzoideae</taxon>
        <taxon>Oryzeae</taxon>
        <taxon>Zizaniinae</taxon>
        <taxon>Zizania</taxon>
    </lineage>
</organism>
<keyword evidence="13" id="KW-1185">Reference proteome</keyword>
<dbReference type="FunFam" id="3.30.457.50:FF:000001">
    <property type="entry name" value="Probable kinetochore protein spc25"/>
    <property type="match status" value="1"/>
</dbReference>
<evidence type="ECO:0000256" key="8">
    <source>
        <dbReference type="ARBA" id="ARBA00023328"/>
    </source>
</evidence>
<protein>
    <recommendedName>
        <fullName evidence="9">Kinetochore protein SPC25</fullName>
    </recommendedName>
</protein>
<dbReference type="InterPro" id="IPR013255">
    <property type="entry name" value="Spc25_C"/>
</dbReference>
<feature type="compositionally biased region" description="Polar residues" evidence="10">
    <location>
        <begin position="201"/>
        <end position="213"/>
    </location>
</feature>
<comment type="function">
    <text evidence="9">Acts as a component of the essential kinetochore-associated NDC80 complex, which is required for chromosome segregation and spindle checkpoint activity.</text>
</comment>
<dbReference type="PANTHER" id="PTHR14281:SF0">
    <property type="entry name" value="KINETOCHORE PROTEIN SPC25"/>
    <property type="match status" value="1"/>
</dbReference>
<keyword evidence="6" id="KW-0175">Coiled coil</keyword>
<dbReference type="GO" id="GO:0031262">
    <property type="term" value="C:Ndc80 complex"/>
    <property type="evidence" value="ECO:0007669"/>
    <property type="project" value="InterPro"/>
</dbReference>
<gene>
    <name evidence="12" type="ORF">GUJ93_ZPchr0001g29830</name>
</gene>
<comment type="subcellular location">
    <subcellularLocation>
        <location evidence="1">Chromosome</location>
        <location evidence="1">Centromere</location>
    </subcellularLocation>
    <subcellularLocation>
        <location evidence="9">Nucleus</location>
    </subcellularLocation>
    <subcellularLocation>
        <location evidence="9">Chromosome</location>
        <location evidence="9">Centromere</location>
        <location evidence="9">Kinetochore</location>
    </subcellularLocation>
</comment>
<evidence type="ECO:0000256" key="9">
    <source>
        <dbReference type="RuleBase" id="RU367150"/>
    </source>
</evidence>
<evidence type="ECO:0000313" key="13">
    <source>
        <dbReference type="Proteomes" id="UP000729402"/>
    </source>
</evidence>
<sequence length="272" mass="30566">MIEKLKELKDRLRKLEADLAEALSIQVSKGTKYELTRESISNATATNEQLRTLVIDQRARRDEYRHAIEALEVNSDATGTNNLEEAIMWYKKFLGFQVVGGEGVKFVFSKIDLHNPDIEFFFCIKLNKDRYNLLQCNPSLKDSEELVKDLNCTNDLFKFVRIMRERFQAAAINGILPSSSFCLDTSPTTDSSQPSLSTDTGSGSTPATQSRSQSRAKKEQQPVLVICYLATAAPRVLQLQVHPVDSRQSKLLGLHKLLLTSVCMVTSQFDAI</sequence>
<dbReference type="GO" id="GO:0051301">
    <property type="term" value="P:cell division"/>
    <property type="evidence" value="ECO:0007669"/>
    <property type="project" value="UniProtKB-UniRule"/>
</dbReference>
<evidence type="ECO:0000256" key="1">
    <source>
        <dbReference type="ARBA" id="ARBA00004584"/>
    </source>
</evidence>
<comment type="caution">
    <text evidence="12">The sequence shown here is derived from an EMBL/GenBank/DDBJ whole genome shotgun (WGS) entry which is preliminary data.</text>
</comment>